<accession>A0ABU3H205</accession>
<feature type="domain" description="Polymerase nucleotidyl transferase" evidence="1">
    <location>
        <begin position="18"/>
        <end position="82"/>
    </location>
</feature>
<dbReference type="Pfam" id="PF01909">
    <property type="entry name" value="NTP_transf_2"/>
    <property type="match status" value="1"/>
</dbReference>
<sequence length="107" mass="12284">MKLERTLRRITEMIVRCSGPDEVLLFGSYAKGQDNGDSDLDILVIGHFRGPPSLRGNEIRQWLRRYPIGVDLHLMTREEIEAGLRQPYGFVRSILSSSVVLYTKYES</sequence>
<gene>
    <name evidence="2" type="ORF">J2Z22_000365</name>
</gene>
<evidence type="ECO:0000313" key="3">
    <source>
        <dbReference type="Proteomes" id="UP001248709"/>
    </source>
</evidence>
<dbReference type="RefSeq" id="WP_025696229.1">
    <property type="nucleotide sequence ID" value="NZ_JAUSUY010000001.1"/>
</dbReference>
<proteinExistence type="predicted"/>
<evidence type="ECO:0000259" key="1">
    <source>
        <dbReference type="Pfam" id="PF01909"/>
    </source>
</evidence>
<dbReference type="Proteomes" id="UP001248709">
    <property type="component" value="Unassembled WGS sequence"/>
</dbReference>
<comment type="caution">
    <text evidence="2">The sequence shown here is derived from an EMBL/GenBank/DDBJ whole genome shotgun (WGS) entry which is preliminary data.</text>
</comment>
<dbReference type="InterPro" id="IPR043519">
    <property type="entry name" value="NT_sf"/>
</dbReference>
<dbReference type="InterPro" id="IPR002934">
    <property type="entry name" value="Polymerase_NTP_transf_dom"/>
</dbReference>
<dbReference type="CDD" id="cd05403">
    <property type="entry name" value="NT_KNTase_like"/>
    <property type="match status" value="1"/>
</dbReference>
<reference evidence="2 3" key="1">
    <citation type="submission" date="2023-07" db="EMBL/GenBank/DDBJ databases">
        <title>Genomic Encyclopedia of Type Strains, Phase IV (KMG-IV): sequencing the most valuable type-strain genomes for metagenomic binning, comparative biology and taxonomic classification.</title>
        <authorList>
            <person name="Goeker M."/>
        </authorList>
    </citation>
    <scope>NUCLEOTIDE SEQUENCE [LARGE SCALE GENOMIC DNA]</scope>
    <source>
        <strain evidence="2 3">T98</strain>
    </source>
</reference>
<dbReference type="Gene3D" id="3.30.460.10">
    <property type="entry name" value="Beta Polymerase, domain 2"/>
    <property type="match status" value="1"/>
</dbReference>
<evidence type="ECO:0000313" key="2">
    <source>
        <dbReference type="EMBL" id="MDT3424853.1"/>
    </source>
</evidence>
<protein>
    <submittedName>
        <fullName evidence="2">Nucleotidyltransferase</fullName>
    </submittedName>
</protein>
<dbReference type="SUPFAM" id="SSF81301">
    <property type="entry name" value="Nucleotidyltransferase"/>
    <property type="match status" value="1"/>
</dbReference>
<keyword evidence="3" id="KW-1185">Reference proteome</keyword>
<name>A0ABU3H205_9BACL</name>
<organism evidence="2 3">
    <name type="scientific">Paenibacillus forsythiae</name>
    <dbReference type="NCBI Taxonomy" id="365616"/>
    <lineage>
        <taxon>Bacteria</taxon>
        <taxon>Bacillati</taxon>
        <taxon>Bacillota</taxon>
        <taxon>Bacilli</taxon>
        <taxon>Bacillales</taxon>
        <taxon>Paenibacillaceae</taxon>
        <taxon>Paenibacillus</taxon>
    </lineage>
</organism>
<dbReference type="EMBL" id="JAUSUY010000001">
    <property type="protein sequence ID" value="MDT3424853.1"/>
    <property type="molecule type" value="Genomic_DNA"/>
</dbReference>